<dbReference type="InterPro" id="IPR039281">
    <property type="entry name" value="AGP3/12/13/14/21"/>
</dbReference>
<evidence type="ECO:0000256" key="10">
    <source>
        <dbReference type="ARBA" id="ARBA00037868"/>
    </source>
</evidence>
<evidence type="ECO:0000256" key="7">
    <source>
        <dbReference type="ARBA" id="ARBA00023180"/>
    </source>
</evidence>
<evidence type="ECO:0000256" key="11">
    <source>
        <dbReference type="SAM" id="Phobius"/>
    </source>
</evidence>
<evidence type="ECO:0000256" key="1">
    <source>
        <dbReference type="ARBA" id="ARBA00004589"/>
    </source>
</evidence>
<keyword evidence="4" id="KW-0732">Signal</keyword>
<sequence>MKRERVRASGASSSGGTTSLLRSHVKFEYKTEADPAVKRTYRQSVIRAATQTAHNSRWSKRNANPKKRKGKLRKALMAFSKVMLFAVMSVLVAVLSVADAADAPAPSPASPAAAISPSFAAGCIAAVAALAFGSSLRI</sequence>
<proteinExistence type="inferred from homology"/>
<feature type="transmembrane region" description="Helical" evidence="11">
    <location>
        <begin position="110"/>
        <end position="132"/>
    </location>
</feature>
<keyword evidence="8" id="KW-0379">Hydroxylation</keyword>
<evidence type="ECO:0000256" key="3">
    <source>
        <dbReference type="ARBA" id="ARBA00022622"/>
    </source>
</evidence>
<evidence type="ECO:0000256" key="4">
    <source>
        <dbReference type="ARBA" id="ARBA00022729"/>
    </source>
</evidence>
<keyword evidence="5" id="KW-0654">Proteoglycan</keyword>
<keyword evidence="11" id="KW-0812">Transmembrane</keyword>
<reference evidence="12 13" key="1">
    <citation type="submission" date="2024-01" db="EMBL/GenBank/DDBJ databases">
        <title>The genomes of 5 underutilized Papilionoideae crops provide insights into root nodulation and disease resistanc.</title>
        <authorList>
            <person name="Jiang F."/>
        </authorList>
    </citation>
    <scope>NUCLEOTIDE SEQUENCE [LARGE SCALE GENOMIC DNA]</scope>
    <source>
        <strain evidence="12">LVBAO_FW01</strain>
        <tissue evidence="12">Leaves</tissue>
    </source>
</reference>
<evidence type="ECO:0000313" key="13">
    <source>
        <dbReference type="Proteomes" id="UP001367508"/>
    </source>
</evidence>
<keyword evidence="7" id="KW-0325">Glycoprotein</keyword>
<feature type="transmembrane region" description="Helical" evidence="11">
    <location>
        <begin position="75"/>
        <end position="98"/>
    </location>
</feature>
<dbReference type="EMBL" id="JAYMYQ010000007">
    <property type="protein sequence ID" value="KAK7321608.1"/>
    <property type="molecule type" value="Genomic_DNA"/>
</dbReference>
<keyword evidence="6 11" id="KW-0472">Membrane</keyword>
<comment type="similarity">
    <text evidence="2">Belongs to the AG-peptide AGP family.</text>
</comment>
<keyword evidence="3" id="KW-0336">GPI-anchor</keyword>
<dbReference type="Proteomes" id="UP001367508">
    <property type="component" value="Unassembled WGS sequence"/>
</dbReference>
<dbReference type="GO" id="GO:0012505">
    <property type="term" value="C:endomembrane system"/>
    <property type="evidence" value="ECO:0007669"/>
    <property type="project" value="UniProtKB-SubCell"/>
</dbReference>
<dbReference type="PANTHER" id="PTHR34114:SF3">
    <property type="entry name" value="OS01G0559750 PROTEIN"/>
    <property type="match status" value="1"/>
</dbReference>
<evidence type="ECO:0000256" key="5">
    <source>
        <dbReference type="ARBA" id="ARBA00022974"/>
    </source>
</evidence>
<name>A0AAN9KUA6_CANGL</name>
<evidence type="ECO:0000256" key="8">
    <source>
        <dbReference type="ARBA" id="ARBA00023278"/>
    </source>
</evidence>
<keyword evidence="11" id="KW-1133">Transmembrane helix</keyword>
<keyword evidence="9" id="KW-0449">Lipoprotein</keyword>
<dbReference type="AlphaFoldDB" id="A0AAN9KUA6"/>
<comment type="subcellular location">
    <subcellularLocation>
        <location evidence="10">Endomembrane system</location>
        <topology evidence="10">Lipid-anchor</topology>
    </subcellularLocation>
    <subcellularLocation>
        <location evidence="1">Membrane</location>
        <topology evidence="1">Lipid-anchor</topology>
        <topology evidence="1">GPI-anchor</topology>
    </subcellularLocation>
</comment>
<protein>
    <submittedName>
        <fullName evidence="12">Uncharacterized protein</fullName>
    </submittedName>
</protein>
<keyword evidence="13" id="KW-1185">Reference proteome</keyword>
<evidence type="ECO:0000256" key="9">
    <source>
        <dbReference type="ARBA" id="ARBA00023288"/>
    </source>
</evidence>
<organism evidence="12 13">
    <name type="scientific">Canavalia gladiata</name>
    <name type="common">Sword bean</name>
    <name type="synonym">Dolichos gladiatus</name>
    <dbReference type="NCBI Taxonomy" id="3824"/>
    <lineage>
        <taxon>Eukaryota</taxon>
        <taxon>Viridiplantae</taxon>
        <taxon>Streptophyta</taxon>
        <taxon>Embryophyta</taxon>
        <taxon>Tracheophyta</taxon>
        <taxon>Spermatophyta</taxon>
        <taxon>Magnoliopsida</taxon>
        <taxon>eudicotyledons</taxon>
        <taxon>Gunneridae</taxon>
        <taxon>Pentapetalae</taxon>
        <taxon>rosids</taxon>
        <taxon>fabids</taxon>
        <taxon>Fabales</taxon>
        <taxon>Fabaceae</taxon>
        <taxon>Papilionoideae</taxon>
        <taxon>50 kb inversion clade</taxon>
        <taxon>NPAAA clade</taxon>
        <taxon>indigoferoid/millettioid clade</taxon>
        <taxon>Phaseoleae</taxon>
        <taxon>Canavalia</taxon>
    </lineage>
</organism>
<accession>A0AAN9KUA6</accession>
<comment type="caution">
    <text evidence="12">The sequence shown here is derived from an EMBL/GenBank/DDBJ whole genome shotgun (WGS) entry which is preliminary data.</text>
</comment>
<evidence type="ECO:0000256" key="2">
    <source>
        <dbReference type="ARBA" id="ARBA00005835"/>
    </source>
</evidence>
<evidence type="ECO:0000313" key="12">
    <source>
        <dbReference type="EMBL" id="KAK7321608.1"/>
    </source>
</evidence>
<dbReference type="GO" id="GO:0098552">
    <property type="term" value="C:side of membrane"/>
    <property type="evidence" value="ECO:0007669"/>
    <property type="project" value="UniProtKB-KW"/>
</dbReference>
<gene>
    <name evidence="12" type="ORF">VNO77_32418</name>
</gene>
<evidence type="ECO:0000256" key="6">
    <source>
        <dbReference type="ARBA" id="ARBA00023136"/>
    </source>
</evidence>
<dbReference type="PANTHER" id="PTHR34114">
    <property type="entry name" value="ARABINOGALACTAN PEPTIDE 1"/>
    <property type="match status" value="1"/>
</dbReference>